<name>A0ACC0VY80_9STRA</name>
<gene>
    <name evidence="1" type="ORF">PsorP6_010298</name>
</gene>
<accession>A0ACC0VY80</accession>
<dbReference type="Proteomes" id="UP001163321">
    <property type="component" value="Chromosome 6"/>
</dbReference>
<evidence type="ECO:0000313" key="1">
    <source>
        <dbReference type="EMBL" id="KAI9911051.1"/>
    </source>
</evidence>
<evidence type="ECO:0000313" key="2">
    <source>
        <dbReference type="Proteomes" id="UP001163321"/>
    </source>
</evidence>
<dbReference type="EMBL" id="CM047585">
    <property type="protein sequence ID" value="KAI9911051.1"/>
    <property type="molecule type" value="Genomic_DNA"/>
</dbReference>
<reference evidence="1 2" key="1">
    <citation type="journal article" date="2022" name="bioRxiv">
        <title>The genome of the oomycete Peronosclerospora sorghi, a cosmopolitan pathogen of maize and sorghum, is inflated with dispersed pseudogenes.</title>
        <authorList>
            <person name="Fletcher K."/>
            <person name="Martin F."/>
            <person name="Isakeit T."/>
            <person name="Cavanaugh K."/>
            <person name="Magill C."/>
            <person name="Michelmore R."/>
        </authorList>
    </citation>
    <scope>NUCLEOTIDE SEQUENCE [LARGE SCALE GENOMIC DNA]</scope>
    <source>
        <strain evidence="1">P6</strain>
    </source>
</reference>
<proteinExistence type="predicted"/>
<organism evidence="1 2">
    <name type="scientific">Peronosclerospora sorghi</name>
    <dbReference type="NCBI Taxonomy" id="230839"/>
    <lineage>
        <taxon>Eukaryota</taxon>
        <taxon>Sar</taxon>
        <taxon>Stramenopiles</taxon>
        <taxon>Oomycota</taxon>
        <taxon>Peronosporomycetes</taxon>
        <taxon>Peronosporales</taxon>
        <taxon>Peronosporaceae</taxon>
        <taxon>Peronosclerospora</taxon>
    </lineage>
</organism>
<comment type="caution">
    <text evidence="1">The sequence shown here is derived from an EMBL/GenBank/DDBJ whole genome shotgun (WGS) entry which is preliminary data.</text>
</comment>
<sequence>MVILLVNFLLVLSCFSATSTSALVPETFRRTCCSHALTTRGSTARILRESVALVPREIENTVDAVLEQIANTHIKPQTKRRKISQDATVQREHFLRTRLETTTQDLFDKEDIQRWIEYVDEVKAKHPESEISVIPTLVAHFGDEELYKILEHAVTNPDYESLAKKLLAEQVHYWMKTNKAPDEVFDLSGLGKTGTNILENPKFLDYVTYFDKFSAINQKQPTSMVTTILKHQSAADLIGQINHVKTFQSGEVQDVANRLEKDLIEHLIQTQSLDEVLEALEINSLALTVLGRDTLKSICIKLLVGYIRKHPDTKVTVISQLVKRFSENLVVYSIITTNADDAMGVELRPVLLEYWLNKRKSIDDVAKLLGELLRYEEKSDSLATQSLKVWFSYMDYLVGKKPDGIKLLLIYLGEILRPEGLSRFFRQFEACPSISRAMENSPEKMFQELELAEKKEAMIEDTTFRIWLAYKESYERRHPNDAQESLGMIFKSGFTDDSVQQLLKKLKEMLNDKQTPLARSGLLRLDDVS</sequence>
<keyword evidence="2" id="KW-1185">Reference proteome</keyword>
<protein>
    <submittedName>
        <fullName evidence="1">Uncharacterized protein</fullName>
    </submittedName>
</protein>